<reference evidence="5" key="1">
    <citation type="submission" date="2021-10" db="EMBL/GenBank/DDBJ databases">
        <title>De novo Genome Assembly of Clathrus columnatus (Basidiomycota, Fungi) Using Illumina and Nanopore Sequence Data.</title>
        <authorList>
            <person name="Ogiso-Tanaka E."/>
            <person name="Itagaki H."/>
            <person name="Hosoya T."/>
            <person name="Hosaka K."/>
        </authorList>
    </citation>
    <scope>NUCLEOTIDE SEQUENCE</scope>
    <source>
        <strain evidence="5">MO-923</strain>
    </source>
</reference>
<comment type="caution">
    <text evidence="5">The sequence shown here is derived from an EMBL/GenBank/DDBJ whole genome shotgun (WGS) entry which is preliminary data.</text>
</comment>
<dbReference type="InterPro" id="IPR036452">
    <property type="entry name" value="Ribo_hydro-like"/>
</dbReference>
<name>A0AAV4ZWU9_9AGAM</name>
<proteinExistence type="inferred from homology"/>
<evidence type="ECO:0000256" key="3">
    <source>
        <dbReference type="ARBA" id="ARBA00023295"/>
    </source>
</evidence>
<evidence type="ECO:0000313" key="6">
    <source>
        <dbReference type="Proteomes" id="UP001050691"/>
    </source>
</evidence>
<dbReference type="PANTHER" id="PTHR12304:SF56">
    <property type="entry name" value="HYDROLASE, PUTATIVE (AFU_ORTHOLOGUE AFUA_1G11790)-RELATED"/>
    <property type="match status" value="1"/>
</dbReference>
<evidence type="ECO:0000259" key="4">
    <source>
        <dbReference type="Pfam" id="PF01156"/>
    </source>
</evidence>
<evidence type="ECO:0000256" key="1">
    <source>
        <dbReference type="ARBA" id="ARBA00009176"/>
    </source>
</evidence>
<dbReference type="InterPro" id="IPR001910">
    <property type="entry name" value="Inosine/uridine_hydrolase_dom"/>
</dbReference>
<keyword evidence="3" id="KW-0326">Glycosidase</keyword>
<dbReference type="Proteomes" id="UP001050691">
    <property type="component" value="Unassembled WGS sequence"/>
</dbReference>
<accession>A0AAV4ZWU9</accession>
<dbReference type="GO" id="GO:0006152">
    <property type="term" value="P:purine nucleoside catabolic process"/>
    <property type="evidence" value="ECO:0007669"/>
    <property type="project" value="TreeGrafter"/>
</dbReference>
<protein>
    <recommendedName>
        <fullName evidence="4">Inosine/uridine-preferring nucleoside hydrolase domain-containing protein</fullName>
    </recommendedName>
</protein>
<dbReference type="Pfam" id="PF01156">
    <property type="entry name" value="IU_nuc_hydro"/>
    <property type="match status" value="1"/>
</dbReference>
<dbReference type="GO" id="GO:0005829">
    <property type="term" value="C:cytosol"/>
    <property type="evidence" value="ECO:0007669"/>
    <property type="project" value="TreeGrafter"/>
</dbReference>
<gene>
    <name evidence="5" type="ORF">Clacol_000553</name>
</gene>
<comment type="similarity">
    <text evidence="1">Belongs to the IUNH family.</text>
</comment>
<dbReference type="EMBL" id="BPWL01000001">
    <property type="protein sequence ID" value="GJJ06362.1"/>
    <property type="molecule type" value="Genomic_DNA"/>
</dbReference>
<dbReference type="SUPFAM" id="SSF53590">
    <property type="entry name" value="Nucleoside hydrolase"/>
    <property type="match status" value="1"/>
</dbReference>
<evidence type="ECO:0000256" key="2">
    <source>
        <dbReference type="ARBA" id="ARBA00022801"/>
    </source>
</evidence>
<keyword evidence="6" id="KW-1185">Reference proteome</keyword>
<keyword evidence="2" id="KW-0378">Hydrolase</keyword>
<sequence length="383" mass="43652">MTIYETELLVNDNILKLWYNLEKHFDKYQKNKERFPIFQFPYQNSDTPLLAKGSAEPLEGASLFAQYFHGRDGLSEITRRHPDLSPPPGWSTQYLRPTERSATEVTLDIICSHPPRTVTYVALGPLTNLARVLREDEEQRFGERIGRVIIMGGALDAPGNVTPAAECTVFQPFINMQRIIHEVLASANLPLERVFILPLDLTGSHILPFAEYKERVDTSFENTQRSSRPEEKTPLVHFTSAVLEMTREIMLGFGIDGMELHDPVAMWCAIANPQILEHDYNGNSGDDLKPKWNKRKRAFQVERYGEYTRGMLVVDRRMDESNYQPNENRQQVHTLHSMVANASVEMTSAQEILSGAIQGVNIITETPGSEELTRMIFQRIFGV</sequence>
<dbReference type="InterPro" id="IPR023186">
    <property type="entry name" value="IUNH"/>
</dbReference>
<evidence type="ECO:0000313" key="5">
    <source>
        <dbReference type="EMBL" id="GJJ06362.1"/>
    </source>
</evidence>
<feature type="domain" description="Inosine/uridine-preferring nucleoside hydrolase" evidence="4">
    <location>
        <begin position="47"/>
        <end position="328"/>
    </location>
</feature>
<dbReference type="AlphaFoldDB" id="A0AAV4ZWU9"/>
<organism evidence="5 6">
    <name type="scientific">Clathrus columnatus</name>
    <dbReference type="NCBI Taxonomy" id="1419009"/>
    <lineage>
        <taxon>Eukaryota</taxon>
        <taxon>Fungi</taxon>
        <taxon>Dikarya</taxon>
        <taxon>Basidiomycota</taxon>
        <taxon>Agaricomycotina</taxon>
        <taxon>Agaricomycetes</taxon>
        <taxon>Phallomycetidae</taxon>
        <taxon>Phallales</taxon>
        <taxon>Clathraceae</taxon>
        <taxon>Clathrus</taxon>
    </lineage>
</organism>
<dbReference type="PANTHER" id="PTHR12304">
    <property type="entry name" value="INOSINE-URIDINE PREFERRING NUCLEOSIDE HYDROLASE"/>
    <property type="match status" value="1"/>
</dbReference>
<dbReference type="Gene3D" id="3.90.245.10">
    <property type="entry name" value="Ribonucleoside hydrolase-like"/>
    <property type="match status" value="1"/>
</dbReference>
<dbReference type="GO" id="GO:0008477">
    <property type="term" value="F:purine nucleosidase activity"/>
    <property type="evidence" value="ECO:0007669"/>
    <property type="project" value="TreeGrafter"/>
</dbReference>